<proteinExistence type="predicted"/>
<accession>A0A0A8XRR1</accession>
<dbReference type="AlphaFoldDB" id="A0A0A8XRR1"/>
<reference evidence="1" key="2">
    <citation type="journal article" date="2015" name="Data Brief">
        <title>Shoot transcriptome of the giant reed, Arundo donax.</title>
        <authorList>
            <person name="Barrero R.A."/>
            <person name="Guerrero F.D."/>
            <person name="Moolhuijzen P."/>
            <person name="Goolsby J.A."/>
            <person name="Tidwell J."/>
            <person name="Bellgard S.E."/>
            <person name="Bellgard M.I."/>
        </authorList>
    </citation>
    <scope>NUCLEOTIDE SEQUENCE</scope>
    <source>
        <tissue evidence="1">Shoot tissue taken approximately 20 cm above the soil surface</tissue>
    </source>
</reference>
<reference evidence="1" key="1">
    <citation type="submission" date="2014-09" db="EMBL/GenBank/DDBJ databases">
        <authorList>
            <person name="Magalhaes I.L.F."/>
            <person name="Oliveira U."/>
            <person name="Santos F.R."/>
            <person name="Vidigal T.H.D.A."/>
            <person name="Brescovit A.D."/>
            <person name="Santos A.J."/>
        </authorList>
    </citation>
    <scope>NUCLEOTIDE SEQUENCE</scope>
    <source>
        <tissue evidence="1">Shoot tissue taken approximately 20 cm above the soil surface</tissue>
    </source>
</reference>
<name>A0A0A8XRR1_ARUDO</name>
<organism evidence="1">
    <name type="scientific">Arundo donax</name>
    <name type="common">Giant reed</name>
    <name type="synonym">Donax arundinaceus</name>
    <dbReference type="NCBI Taxonomy" id="35708"/>
    <lineage>
        <taxon>Eukaryota</taxon>
        <taxon>Viridiplantae</taxon>
        <taxon>Streptophyta</taxon>
        <taxon>Embryophyta</taxon>
        <taxon>Tracheophyta</taxon>
        <taxon>Spermatophyta</taxon>
        <taxon>Magnoliopsida</taxon>
        <taxon>Liliopsida</taxon>
        <taxon>Poales</taxon>
        <taxon>Poaceae</taxon>
        <taxon>PACMAD clade</taxon>
        <taxon>Arundinoideae</taxon>
        <taxon>Arundineae</taxon>
        <taxon>Arundo</taxon>
    </lineage>
</organism>
<evidence type="ECO:0000313" key="1">
    <source>
        <dbReference type="EMBL" id="JAD15390.1"/>
    </source>
</evidence>
<dbReference type="EMBL" id="GBRH01282505">
    <property type="protein sequence ID" value="JAD15390.1"/>
    <property type="molecule type" value="Transcribed_RNA"/>
</dbReference>
<sequence>MRRCPSGAKRERESAFEMSAFKYSMTKRKSIGDRGSPCRSL</sequence>
<protein>
    <submittedName>
        <fullName evidence="1">Uncharacterized protein</fullName>
    </submittedName>
</protein>